<dbReference type="KEGG" id="mama:GII36_03230"/>
<name>A0A857MMQ7_9BACT</name>
<protein>
    <submittedName>
        <fullName evidence="1">Uncharacterized protein</fullName>
    </submittedName>
</protein>
<proteinExistence type="predicted"/>
<sequence length="218" mass="24290">MSVPRFEYPLPTHVEYEAAVEEIVWQEHIVSPDAMQGSIQRGMHNSLAFKTFMNTFVTSIGITLVEMDRMSESATEEGLAGARVAIAGAAFGGLLVPKLHGNLVPLDSFTLDLPETRETDDALQDRHVLASKLVSYAERGILLAGEEAEQRIEGVESAVVPDVSKQRMFRVGCGVVIRAAWQAHERYLHETALQQMELQFDTPPQDWDEALRKLNDEI</sequence>
<gene>
    <name evidence="1" type="ORF">GII36_03230</name>
</gene>
<evidence type="ECO:0000313" key="1">
    <source>
        <dbReference type="EMBL" id="QHN42852.1"/>
    </source>
</evidence>
<organism evidence="1 2">
    <name type="scientific">Candidatus Mycosynbacter amalyticus</name>
    <dbReference type="NCBI Taxonomy" id="2665156"/>
    <lineage>
        <taxon>Bacteria</taxon>
        <taxon>Candidatus Saccharimonadota</taxon>
        <taxon>Candidatus Saccharimonadota incertae sedis</taxon>
        <taxon>Candidatus Mycosynbacter</taxon>
    </lineage>
</organism>
<dbReference type="EMBL" id="CP045921">
    <property type="protein sequence ID" value="QHN42852.1"/>
    <property type="molecule type" value="Genomic_DNA"/>
</dbReference>
<evidence type="ECO:0000313" key="2">
    <source>
        <dbReference type="Proteomes" id="UP001059824"/>
    </source>
</evidence>
<reference evidence="1" key="1">
    <citation type="journal article" date="2021" name="Nat. Microbiol.">
        <title>Cocultivation of an ultrasmall environmental parasitic bacterium with lytic ability against bacteria associated with wastewater foams.</title>
        <authorList>
            <person name="Batinovic S."/>
            <person name="Rose J.J.A."/>
            <person name="Ratcliffe J."/>
            <person name="Seviour R.J."/>
            <person name="Petrovski S."/>
        </authorList>
    </citation>
    <scope>NUCLEOTIDE SEQUENCE</scope>
    <source>
        <strain evidence="1">JR1</strain>
    </source>
</reference>
<keyword evidence="2" id="KW-1185">Reference proteome</keyword>
<dbReference type="RefSeq" id="WP_260762404.1">
    <property type="nucleotide sequence ID" value="NZ_CP045921.1"/>
</dbReference>
<accession>A0A857MMQ7</accession>
<dbReference type="AlphaFoldDB" id="A0A857MMQ7"/>
<dbReference type="Proteomes" id="UP001059824">
    <property type="component" value="Chromosome"/>
</dbReference>